<keyword evidence="2" id="KW-0812">Transmembrane</keyword>
<dbReference type="AlphaFoldDB" id="A0A1X6X0Q0"/>
<feature type="transmembrane region" description="Helical" evidence="2">
    <location>
        <begin position="87"/>
        <end position="112"/>
    </location>
</feature>
<dbReference type="RefSeq" id="WP_087104104.1">
    <property type="nucleotide sequence ID" value="NZ_FWFG01000064.1"/>
</dbReference>
<organism evidence="3 4">
    <name type="scientific">Brachybacterium nesterenkovii</name>
    <dbReference type="NCBI Taxonomy" id="47847"/>
    <lineage>
        <taxon>Bacteria</taxon>
        <taxon>Bacillati</taxon>
        <taxon>Actinomycetota</taxon>
        <taxon>Actinomycetes</taxon>
        <taxon>Micrococcales</taxon>
        <taxon>Dermabacteraceae</taxon>
        <taxon>Brachybacterium</taxon>
    </lineage>
</organism>
<keyword evidence="2" id="KW-1133">Transmembrane helix</keyword>
<proteinExistence type="predicted"/>
<dbReference type="Proteomes" id="UP000195981">
    <property type="component" value="Unassembled WGS sequence"/>
</dbReference>
<dbReference type="Pfam" id="PF07332">
    <property type="entry name" value="Phage_holin_3_6"/>
    <property type="match status" value="1"/>
</dbReference>
<dbReference type="EMBL" id="FWFG01000064">
    <property type="protein sequence ID" value="SLM92003.1"/>
    <property type="molecule type" value="Genomic_DNA"/>
</dbReference>
<evidence type="ECO:0000256" key="1">
    <source>
        <dbReference type="SAM" id="MobiDB-lite"/>
    </source>
</evidence>
<reference evidence="3 4" key="1">
    <citation type="submission" date="2017-02" db="EMBL/GenBank/DDBJ databases">
        <authorList>
            <person name="Peterson S.W."/>
        </authorList>
    </citation>
    <scope>NUCLEOTIDE SEQUENCE [LARGE SCALE GENOMIC DNA]</scope>
    <source>
        <strain evidence="3 4">CIP104813</strain>
    </source>
</reference>
<dbReference type="InterPro" id="IPR009937">
    <property type="entry name" value="Phage_holin_3_6"/>
</dbReference>
<sequence>MINTTNDPSTPPTQRSIGELVASIKDELVDVVHTEVDIAKKEFTSLGTKAGVIAACAAAVLFLLLSAWVMLLFAAASGLQALGLPAWASFLIVAGVFLLLAAIAGLIAFSFVKKLKAPEVTIETAKGAITAVQGKRHTAPVSYDDTFEELYGKQVSARTASTPTPGAKDEKAPTEDERVGSVRA</sequence>
<dbReference type="OrthoDB" id="3828498at2"/>
<name>A0A1X6X0Q0_9MICO</name>
<evidence type="ECO:0000256" key="2">
    <source>
        <dbReference type="SAM" id="Phobius"/>
    </source>
</evidence>
<protein>
    <recommendedName>
        <fullName evidence="5">Integral membrane protein</fullName>
    </recommendedName>
</protein>
<evidence type="ECO:0000313" key="4">
    <source>
        <dbReference type="Proteomes" id="UP000195981"/>
    </source>
</evidence>
<keyword evidence="4" id="KW-1185">Reference proteome</keyword>
<feature type="transmembrane region" description="Helical" evidence="2">
    <location>
        <begin position="50"/>
        <end position="75"/>
    </location>
</feature>
<evidence type="ECO:0000313" key="3">
    <source>
        <dbReference type="EMBL" id="SLM92003.1"/>
    </source>
</evidence>
<feature type="compositionally biased region" description="Basic and acidic residues" evidence="1">
    <location>
        <begin position="167"/>
        <end position="184"/>
    </location>
</feature>
<gene>
    <name evidence="3" type="ORF">FM110_07410</name>
</gene>
<feature type="region of interest" description="Disordered" evidence="1">
    <location>
        <begin position="155"/>
        <end position="184"/>
    </location>
</feature>
<accession>A0A1X6X0Q0</accession>
<keyword evidence="2" id="KW-0472">Membrane</keyword>
<evidence type="ECO:0008006" key="5">
    <source>
        <dbReference type="Google" id="ProtNLM"/>
    </source>
</evidence>